<name>A0AAQ4DH53_AMBAM</name>
<reference evidence="1 2" key="1">
    <citation type="journal article" date="2023" name="Arcadia Sci">
        <title>De novo assembly of a long-read Amblyomma americanum tick genome.</title>
        <authorList>
            <person name="Chou S."/>
            <person name="Poskanzer K.E."/>
            <person name="Rollins M."/>
            <person name="Thuy-Boun P.S."/>
        </authorList>
    </citation>
    <scope>NUCLEOTIDE SEQUENCE [LARGE SCALE GENOMIC DNA]</scope>
    <source>
        <strain evidence="1">F_SG_1</strain>
        <tissue evidence="1">Salivary glands</tissue>
    </source>
</reference>
<evidence type="ECO:0000313" key="2">
    <source>
        <dbReference type="Proteomes" id="UP001321473"/>
    </source>
</evidence>
<keyword evidence="2" id="KW-1185">Reference proteome</keyword>
<accession>A0AAQ4DH53</accession>
<sequence>MVLAWDLASGVLVSEALGSYTVETALVAVESLALGSLELEVLGTEVLDTEALGTGALGSGALDMAGSGMVVLDTEASEDMVAATSPATDLRPVVTRVDTRAALQATTRDPRVSPVVPPTET</sequence>
<organism evidence="1 2">
    <name type="scientific">Amblyomma americanum</name>
    <name type="common">Lone star tick</name>
    <dbReference type="NCBI Taxonomy" id="6943"/>
    <lineage>
        <taxon>Eukaryota</taxon>
        <taxon>Metazoa</taxon>
        <taxon>Ecdysozoa</taxon>
        <taxon>Arthropoda</taxon>
        <taxon>Chelicerata</taxon>
        <taxon>Arachnida</taxon>
        <taxon>Acari</taxon>
        <taxon>Parasitiformes</taxon>
        <taxon>Ixodida</taxon>
        <taxon>Ixodoidea</taxon>
        <taxon>Ixodidae</taxon>
        <taxon>Amblyomminae</taxon>
        <taxon>Amblyomma</taxon>
    </lineage>
</organism>
<dbReference type="Proteomes" id="UP001321473">
    <property type="component" value="Unassembled WGS sequence"/>
</dbReference>
<evidence type="ECO:0000313" key="1">
    <source>
        <dbReference type="EMBL" id="KAK8761793.1"/>
    </source>
</evidence>
<dbReference type="AlphaFoldDB" id="A0AAQ4DH53"/>
<comment type="caution">
    <text evidence="1">The sequence shown here is derived from an EMBL/GenBank/DDBJ whole genome shotgun (WGS) entry which is preliminary data.</text>
</comment>
<dbReference type="EMBL" id="JARKHS020030752">
    <property type="protein sequence ID" value="KAK8761793.1"/>
    <property type="molecule type" value="Genomic_DNA"/>
</dbReference>
<proteinExistence type="predicted"/>
<gene>
    <name evidence="1" type="ORF">V5799_026934</name>
</gene>
<protein>
    <submittedName>
        <fullName evidence="1">Uncharacterized protein</fullName>
    </submittedName>
</protein>